<protein>
    <recommendedName>
        <fullName evidence="3">Tetratricopeptide repeat-containing protein</fullName>
    </recommendedName>
</protein>
<dbReference type="Proteomes" id="UP000198693">
    <property type="component" value="Unassembled WGS sequence"/>
</dbReference>
<evidence type="ECO:0000313" key="1">
    <source>
        <dbReference type="EMBL" id="SFU97736.1"/>
    </source>
</evidence>
<dbReference type="InterPro" id="IPR011990">
    <property type="entry name" value="TPR-like_helical_dom_sf"/>
</dbReference>
<sequence>APRTPDYIDWDMFPWPDGLTWFARGLGAVHSDDLDAAREAEQRLAALVKKAMSAADQRFATYIEVDRRILAGWIANAEGEHERAIELMRSAGELEATAEKHPVTPGALYPPYEALGDLLLSLDRPAEALANYENSNRTWPQRYNTLEGAARSAHAAGDAESTLRWSRRLQEAAPDTNRDSIDHIRSLAGTQ</sequence>
<dbReference type="RefSeq" id="WP_217646266.1">
    <property type="nucleotide sequence ID" value="NZ_FPBP01000022.1"/>
</dbReference>
<name>A0A1I7KK29_9GAMM</name>
<dbReference type="PANTHER" id="PTHR45588:SF1">
    <property type="entry name" value="WW DOMAIN-CONTAINING PROTEIN"/>
    <property type="match status" value="1"/>
</dbReference>
<dbReference type="AlphaFoldDB" id="A0A1I7KK29"/>
<evidence type="ECO:0008006" key="3">
    <source>
        <dbReference type="Google" id="ProtNLM"/>
    </source>
</evidence>
<reference evidence="2" key="1">
    <citation type="submission" date="2016-10" db="EMBL/GenBank/DDBJ databases">
        <authorList>
            <person name="Varghese N."/>
            <person name="Submissions S."/>
        </authorList>
    </citation>
    <scope>NUCLEOTIDE SEQUENCE [LARGE SCALE GENOMIC DNA]</scope>
    <source>
        <strain evidence="2">CGMCC 1.6981</strain>
    </source>
</reference>
<dbReference type="EMBL" id="FPBP01000022">
    <property type="protein sequence ID" value="SFU97736.1"/>
    <property type="molecule type" value="Genomic_DNA"/>
</dbReference>
<dbReference type="STRING" id="463301.SAMN04487955_12234"/>
<proteinExistence type="predicted"/>
<keyword evidence="2" id="KW-1185">Reference proteome</keyword>
<accession>A0A1I7KK29</accession>
<organism evidence="1 2">
    <name type="scientific">Halomonas korlensis</name>
    <dbReference type="NCBI Taxonomy" id="463301"/>
    <lineage>
        <taxon>Bacteria</taxon>
        <taxon>Pseudomonadati</taxon>
        <taxon>Pseudomonadota</taxon>
        <taxon>Gammaproteobacteria</taxon>
        <taxon>Oceanospirillales</taxon>
        <taxon>Halomonadaceae</taxon>
        <taxon>Halomonas</taxon>
    </lineage>
</organism>
<dbReference type="SUPFAM" id="SSF48452">
    <property type="entry name" value="TPR-like"/>
    <property type="match status" value="1"/>
</dbReference>
<dbReference type="PANTHER" id="PTHR45588">
    <property type="entry name" value="TPR DOMAIN-CONTAINING PROTEIN"/>
    <property type="match status" value="1"/>
</dbReference>
<dbReference type="Gene3D" id="1.25.40.10">
    <property type="entry name" value="Tetratricopeptide repeat domain"/>
    <property type="match status" value="1"/>
</dbReference>
<feature type="non-terminal residue" evidence="1">
    <location>
        <position position="1"/>
    </location>
</feature>
<gene>
    <name evidence="1" type="ORF">SAMN04487955_12234</name>
</gene>
<evidence type="ECO:0000313" key="2">
    <source>
        <dbReference type="Proteomes" id="UP000198693"/>
    </source>
</evidence>